<evidence type="ECO:0000256" key="4">
    <source>
        <dbReference type="ARBA" id="ARBA00022801"/>
    </source>
</evidence>
<comment type="caution">
    <text evidence="7">The sequence shown here is derived from an EMBL/GenBank/DDBJ whole genome shotgun (WGS) entry which is preliminary data.</text>
</comment>
<keyword evidence="8" id="KW-1185">Reference proteome</keyword>
<dbReference type="Proteomes" id="UP000730482">
    <property type="component" value="Unassembled WGS sequence"/>
</dbReference>
<evidence type="ECO:0000313" key="8">
    <source>
        <dbReference type="Proteomes" id="UP000730482"/>
    </source>
</evidence>
<protein>
    <recommendedName>
        <fullName evidence="6">Ribonuclease P protein component</fullName>
        <ecNumber evidence="6">3.1.26.5</ecNumber>
    </recommendedName>
</protein>
<dbReference type="GO" id="GO:0004526">
    <property type="term" value="F:ribonuclease P activity"/>
    <property type="evidence" value="ECO:0007669"/>
    <property type="project" value="UniProtKB-EC"/>
</dbReference>
<reference evidence="7 8" key="1">
    <citation type="submission" date="2020-02" db="EMBL/GenBank/DDBJ databases">
        <title>Acidophilic actinobacteria isolated from forest soil.</title>
        <authorList>
            <person name="Golinska P."/>
        </authorList>
    </citation>
    <scope>NUCLEOTIDE SEQUENCE [LARGE SCALE GENOMIC DNA]</scope>
    <source>
        <strain evidence="7 8">NL8</strain>
    </source>
</reference>
<keyword evidence="1" id="KW-0819">tRNA processing</keyword>
<proteinExistence type="predicted"/>
<dbReference type="EC" id="3.1.26.5" evidence="6"/>
<evidence type="ECO:0000256" key="6">
    <source>
        <dbReference type="NCBIfam" id="TIGR00188"/>
    </source>
</evidence>
<keyword evidence="5" id="KW-0694">RNA-binding</keyword>
<evidence type="ECO:0000313" key="7">
    <source>
        <dbReference type="EMBL" id="MBS2550676.1"/>
    </source>
</evidence>
<accession>A0ABS5KX87</accession>
<name>A0ABS5KX87_9ACTN</name>
<evidence type="ECO:0000256" key="3">
    <source>
        <dbReference type="ARBA" id="ARBA00022759"/>
    </source>
</evidence>
<gene>
    <name evidence="7" type="primary">rnpA</name>
    <name evidence="7" type="ORF">KGQ19_27770</name>
</gene>
<dbReference type="InterPro" id="IPR014721">
    <property type="entry name" value="Ribsml_uS5_D2-typ_fold_subgr"/>
</dbReference>
<dbReference type="Gene3D" id="3.30.230.10">
    <property type="match status" value="1"/>
</dbReference>
<keyword evidence="2" id="KW-0540">Nuclease</keyword>
<evidence type="ECO:0000256" key="2">
    <source>
        <dbReference type="ARBA" id="ARBA00022722"/>
    </source>
</evidence>
<organism evidence="7 8">
    <name type="scientific">Catenulispora pinistramenti</name>
    <dbReference type="NCBI Taxonomy" id="2705254"/>
    <lineage>
        <taxon>Bacteria</taxon>
        <taxon>Bacillati</taxon>
        <taxon>Actinomycetota</taxon>
        <taxon>Actinomycetes</taxon>
        <taxon>Catenulisporales</taxon>
        <taxon>Catenulisporaceae</taxon>
        <taxon>Catenulispora</taxon>
    </lineage>
</organism>
<evidence type="ECO:0000256" key="1">
    <source>
        <dbReference type="ARBA" id="ARBA00022694"/>
    </source>
</evidence>
<keyword evidence="4 7" id="KW-0378">Hydrolase</keyword>
<dbReference type="SUPFAM" id="SSF54211">
    <property type="entry name" value="Ribosomal protein S5 domain 2-like"/>
    <property type="match status" value="1"/>
</dbReference>
<sequence>MRRSADFGAAVRGGRRAGRTTLVAHLAVPSDSPPAAADAAVLAGFVVSKAVGPAVVRTTVKRRLRHLVRERLDLLPAGSRLVVRALPAAATADSATLGADLDSALRKLLR</sequence>
<keyword evidence="3" id="KW-0255">Endonuclease</keyword>
<dbReference type="InterPro" id="IPR020568">
    <property type="entry name" value="Ribosomal_Su5_D2-typ_SF"/>
</dbReference>
<dbReference type="Pfam" id="PF00825">
    <property type="entry name" value="Ribonuclease_P"/>
    <property type="match status" value="1"/>
</dbReference>
<evidence type="ECO:0000256" key="5">
    <source>
        <dbReference type="ARBA" id="ARBA00022884"/>
    </source>
</evidence>
<dbReference type="EMBL" id="JAAFYZ010000111">
    <property type="protein sequence ID" value="MBS2550676.1"/>
    <property type="molecule type" value="Genomic_DNA"/>
</dbReference>
<dbReference type="PANTHER" id="PTHR33992:SF1">
    <property type="entry name" value="RIBONUCLEASE P PROTEIN COMPONENT"/>
    <property type="match status" value="1"/>
</dbReference>
<dbReference type="NCBIfam" id="TIGR00188">
    <property type="entry name" value="rnpA"/>
    <property type="match status" value="1"/>
</dbReference>
<dbReference type="InterPro" id="IPR000100">
    <property type="entry name" value="RNase_P"/>
</dbReference>
<dbReference type="PANTHER" id="PTHR33992">
    <property type="entry name" value="RIBONUCLEASE P PROTEIN COMPONENT"/>
    <property type="match status" value="1"/>
</dbReference>